<feature type="domain" description="BESS" evidence="3">
    <location>
        <begin position="216"/>
        <end position="255"/>
    </location>
</feature>
<organism evidence="4 5">
    <name type="scientific">Amblyomma americanum</name>
    <name type="common">Lone star tick</name>
    <dbReference type="NCBI Taxonomy" id="6943"/>
    <lineage>
        <taxon>Eukaryota</taxon>
        <taxon>Metazoa</taxon>
        <taxon>Ecdysozoa</taxon>
        <taxon>Arthropoda</taxon>
        <taxon>Chelicerata</taxon>
        <taxon>Arachnida</taxon>
        <taxon>Acari</taxon>
        <taxon>Parasitiformes</taxon>
        <taxon>Ixodida</taxon>
        <taxon>Ixodoidea</taxon>
        <taxon>Ixodidae</taxon>
        <taxon>Amblyomminae</taxon>
        <taxon>Amblyomma</taxon>
    </lineage>
</organism>
<sequence>MASFNEKLVQEVKKHTQLWDQHSKLHKEAGYREAAWMEIAAALDVTVEECQTRWRTLRDTYLKRKKRRRADPTGQWSVLDRELGFLDDFLRTRTAEVPDPVAHHPRDTYLKRKKLRRSDATGQWSVLDREPGFLEDFLMPRTRRWTLKVASPAEAEVKREQPDEYAEVRKAAAAEAAAVAEAPAAPAQPWALAMWPAAVLPHHLAAGGAAAQERSSDPEELFCLSLAARLKGLPPRERHMAMMKILQTLHHLEFGENIGEAALGEP</sequence>
<dbReference type="InterPro" id="IPR039353">
    <property type="entry name" value="TF_Adf1"/>
</dbReference>
<evidence type="ECO:0000259" key="3">
    <source>
        <dbReference type="PROSITE" id="PS51031"/>
    </source>
</evidence>
<dbReference type="PROSITE" id="PS51031">
    <property type="entry name" value="BESS"/>
    <property type="match status" value="1"/>
</dbReference>
<gene>
    <name evidence="4" type="ORF">V5799_031015</name>
</gene>
<evidence type="ECO:0000313" key="4">
    <source>
        <dbReference type="EMBL" id="KAK8775639.1"/>
    </source>
</evidence>
<dbReference type="InterPro" id="IPR004210">
    <property type="entry name" value="BESS_motif"/>
</dbReference>
<comment type="subcellular location">
    <subcellularLocation>
        <location evidence="1">Nucleus</location>
    </subcellularLocation>
</comment>
<dbReference type="PANTHER" id="PTHR12243:SF60">
    <property type="entry name" value="SI:CH211-15D5.12-RELATED"/>
    <property type="match status" value="1"/>
</dbReference>
<evidence type="ECO:0008006" key="6">
    <source>
        <dbReference type="Google" id="ProtNLM"/>
    </source>
</evidence>
<dbReference type="AlphaFoldDB" id="A0AAQ4ELJ0"/>
<accession>A0AAQ4ELJ0</accession>
<dbReference type="GO" id="GO:0003677">
    <property type="term" value="F:DNA binding"/>
    <property type="evidence" value="ECO:0007669"/>
    <property type="project" value="InterPro"/>
</dbReference>
<dbReference type="GO" id="GO:0005667">
    <property type="term" value="C:transcription regulator complex"/>
    <property type="evidence" value="ECO:0007669"/>
    <property type="project" value="TreeGrafter"/>
</dbReference>
<feature type="domain" description="MADF" evidence="2">
    <location>
        <begin position="7"/>
        <end position="91"/>
    </location>
</feature>
<dbReference type="GO" id="GO:0006357">
    <property type="term" value="P:regulation of transcription by RNA polymerase II"/>
    <property type="evidence" value="ECO:0007669"/>
    <property type="project" value="TreeGrafter"/>
</dbReference>
<keyword evidence="5" id="KW-1185">Reference proteome</keyword>
<dbReference type="PROSITE" id="PS51029">
    <property type="entry name" value="MADF"/>
    <property type="match status" value="1"/>
</dbReference>
<dbReference type="SMART" id="SM00595">
    <property type="entry name" value="MADF"/>
    <property type="match status" value="1"/>
</dbReference>
<proteinExistence type="predicted"/>
<evidence type="ECO:0000259" key="2">
    <source>
        <dbReference type="PROSITE" id="PS51029"/>
    </source>
</evidence>
<dbReference type="EMBL" id="JARKHS020013867">
    <property type="protein sequence ID" value="KAK8775639.1"/>
    <property type="molecule type" value="Genomic_DNA"/>
</dbReference>
<dbReference type="InterPro" id="IPR006578">
    <property type="entry name" value="MADF-dom"/>
</dbReference>
<dbReference type="PANTHER" id="PTHR12243">
    <property type="entry name" value="MADF DOMAIN TRANSCRIPTION FACTOR"/>
    <property type="match status" value="1"/>
</dbReference>
<dbReference type="GO" id="GO:0005634">
    <property type="term" value="C:nucleus"/>
    <property type="evidence" value="ECO:0007669"/>
    <property type="project" value="UniProtKB-SubCell"/>
</dbReference>
<protein>
    <recommendedName>
        <fullName evidence="6">Alcohol dehydrogenase transcription factor myb/sant-like protein</fullName>
    </recommendedName>
</protein>
<name>A0AAQ4ELJ0_AMBAM</name>
<evidence type="ECO:0000256" key="1">
    <source>
        <dbReference type="PROSITE-ProRule" id="PRU00371"/>
    </source>
</evidence>
<dbReference type="Proteomes" id="UP001321473">
    <property type="component" value="Unassembled WGS sequence"/>
</dbReference>
<evidence type="ECO:0000313" key="5">
    <source>
        <dbReference type="Proteomes" id="UP001321473"/>
    </source>
</evidence>
<keyword evidence="1" id="KW-0539">Nucleus</keyword>
<comment type="caution">
    <text evidence="4">The sequence shown here is derived from an EMBL/GenBank/DDBJ whole genome shotgun (WGS) entry which is preliminary data.</text>
</comment>
<dbReference type="Pfam" id="PF10545">
    <property type="entry name" value="MADF_DNA_bdg"/>
    <property type="match status" value="1"/>
</dbReference>
<reference evidence="4 5" key="1">
    <citation type="journal article" date="2023" name="Arcadia Sci">
        <title>De novo assembly of a long-read Amblyomma americanum tick genome.</title>
        <authorList>
            <person name="Chou S."/>
            <person name="Poskanzer K.E."/>
            <person name="Rollins M."/>
            <person name="Thuy-Boun P.S."/>
        </authorList>
    </citation>
    <scope>NUCLEOTIDE SEQUENCE [LARGE SCALE GENOMIC DNA]</scope>
    <source>
        <strain evidence="4">F_SG_1</strain>
        <tissue evidence="4">Salivary glands</tissue>
    </source>
</reference>